<proteinExistence type="inferred from homology"/>
<dbReference type="EMBL" id="JAAAIN010003764">
    <property type="protein sequence ID" value="KAG0284123.1"/>
    <property type="molecule type" value="Genomic_DNA"/>
</dbReference>
<reference evidence="3" key="1">
    <citation type="journal article" date="2020" name="Fungal Divers.">
        <title>Resolving the Mortierellaceae phylogeny through synthesis of multi-gene phylogenetics and phylogenomics.</title>
        <authorList>
            <person name="Vandepol N."/>
            <person name="Liber J."/>
            <person name="Desiro A."/>
            <person name="Na H."/>
            <person name="Kennedy M."/>
            <person name="Barry K."/>
            <person name="Grigoriev I.V."/>
            <person name="Miller A.N."/>
            <person name="O'Donnell K."/>
            <person name="Stajich J.E."/>
            <person name="Bonito G."/>
        </authorList>
    </citation>
    <scope>NUCLEOTIDE SEQUENCE</scope>
    <source>
        <strain evidence="3">NVP60</strain>
    </source>
</reference>
<feature type="region of interest" description="Disordered" evidence="2">
    <location>
        <begin position="112"/>
        <end position="207"/>
    </location>
</feature>
<evidence type="ECO:0000313" key="3">
    <source>
        <dbReference type="EMBL" id="KAG0284123.1"/>
    </source>
</evidence>
<dbReference type="Proteomes" id="UP000823405">
    <property type="component" value="Unassembled WGS sequence"/>
</dbReference>
<feature type="compositionally biased region" description="Low complexity" evidence="2">
    <location>
        <begin position="173"/>
        <end position="183"/>
    </location>
</feature>
<sequence>MTVQEPSPSLQAIRRVNESDQENDENSTASTTIHLAVHPDLASGKDIILWDDIKATFPDVIHVRSGTVVQSFLKGSDFKILDPLRIAAVPGTTLDVVVKDRTEISVDSLQEALPGREIDENTPPNYETTVAGSERSPAYGLENIAMEASRNNENPDGKPPSPGPQTLQDDKPLPTSSTTHPTPQNEKPKAEPPRAPQETAADAAKNAANHGYADAQCNIGLLYYNGQGVPCDYEEALSWYAKAANQGYAR</sequence>
<dbReference type="InterPro" id="IPR050767">
    <property type="entry name" value="Sel1_AlgK"/>
</dbReference>
<evidence type="ECO:0000256" key="2">
    <source>
        <dbReference type="SAM" id="MobiDB-lite"/>
    </source>
</evidence>
<organism evidence="3 4">
    <name type="scientific">Linnemannia gamsii</name>
    <dbReference type="NCBI Taxonomy" id="64522"/>
    <lineage>
        <taxon>Eukaryota</taxon>
        <taxon>Fungi</taxon>
        <taxon>Fungi incertae sedis</taxon>
        <taxon>Mucoromycota</taxon>
        <taxon>Mortierellomycotina</taxon>
        <taxon>Mortierellomycetes</taxon>
        <taxon>Mortierellales</taxon>
        <taxon>Mortierellaceae</taxon>
        <taxon>Linnemannia</taxon>
    </lineage>
</organism>
<feature type="non-terminal residue" evidence="3">
    <location>
        <position position="250"/>
    </location>
</feature>
<feature type="compositionally biased region" description="Polar residues" evidence="2">
    <location>
        <begin position="122"/>
        <end position="131"/>
    </location>
</feature>
<evidence type="ECO:0008006" key="5">
    <source>
        <dbReference type="Google" id="ProtNLM"/>
    </source>
</evidence>
<dbReference type="OrthoDB" id="2439613at2759"/>
<name>A0A9P6QRA2_9FUNG</name>
<dbReference type="AlphaFoldDB" id="A0A9P6QRA2"/>
<evidence type="ECO:0000313" key="4">
    <source>
        <dbReference type="Proteomes" id="UP000823405"/>
    </source>
</evidence>
<accession>A0A9P6QRA2</accession>
<dbReference type="SUPFAM" id="SSF81901">
    <property type="entry name" value="HCP-like"/>
    <property type="match status" value="1"/>
</dbReference>
<dbReference type="InterPro" id="IPR006597">
    <property type="entry name" value="Sel1-like"/>
</dbReference>
<comment type="similarity">
    <text evidence="1">Belongs to the sel-1 family.</text>
</comment>
<evidence type="ECO:0000256" key="1">
    <source>
        <dbReference type="ARBA" id="ARBA00038101"/>
    </source>
</evidence>
<dbReference type="SMART" id="SM00671">
    <property type="entry name" value="SEL1"/>
    <property type="match status" value="1"/>
</dbReference>
<dbReference type="Pfam" id="PF08238">
    <property type="entry name" value="Sel1"/>
    <property type="match status" value="1"/>
</dbReference>
<dbReference type="InterPro" id="IPR011990">
    <property type="entry name" value="TPR-like_helical_dom_sf"/>
</dbReference>
<feature type="region of interest" description="Disordered" evidence="2">
    <location>
        <begin position="1"/>
        <end position="31"/>
    </location>
</feature>
<keyword evidence="4" id="KW-1185">Reference proteome</keyword>
<dbReference type="Gene3D" id="1.25.40.10">
    <property type="entry name" value="Tetratricopeptide repeat domain"/>
    <property type="match status" value="1"/>
</dbReference>
<dbReference type="PANTHER" id="PTHR11102:SF160">
    <property type="entry name" value="ERAD-ASSOCIATED E3 UBIQUITIN-PROTEIN LIGASE COMPONENT HRD3"/>
    <property type="match status" value="1"/>
</dbReference>
<comment type="caution">
    <text evidence="3">The sequence shown here is derived from an EMBL/GenBank/DDBJ whole genome shotgun (WGS) entry which is preliminary data.</text>
</comment>
<dbReference type="PANTHER" id="PTHR11102">
    <property type="entry name" value="SEL-1-LIKE PROTEIN"/>
    <property type="match status" value="1"/>
</dbReference>
<protein>
    <recommendedName>
        <fullName evidence="5">HCP-like protein</fullName>
    </recommendedName>
</protein>
<gene>
    <name evidence="3" type="ORF">BGZ97_008296</name>
</gene>
<feature type="compositionally biased region" description="Polar residues" evidence="2">
    <location>
        <begin position="1"/>
        <end position="10"/>
    </location>
</feature>